<dbReference type="AlphaFoldDB" id="A0AAV4G1I6"/>
<reference evidence="1 2" key="1">
    <citation type="journal article" date="2021" name="Elife">
        <title>Chloroplast acquisition without the gene transfer in kleptoplastic sea slugs, Plakobranchus ocellatus.</title>
        <authorList>
            <person name="Maeda T."/>
            <person name="Takahashi S."/>
            <person name="Yoshida T."/>
            <person name="Shimamura S."/>
            <person name="Takaki Y."/>
            <person name="Nagai Y."/>
            <person name="Toyoda A."/>
            <person name="Suzuki Y."/>
            <person name="Arimoto A."/>
            <person name="Ishii H."/>
            <person name="Satoh N."/>
            <person name="Nishiyama T."/>
            <person name="Hasebe M."/>
            <person name="Maruyama T."/>
            <person name="Minagawa J."/>
            <person name="Obokata J."/>
            <person name="Shigenobu S."/>
        </authorList>
    </citation>
    <scope>NUCLEOTIDE SEQUENCE [LARGE SCALE GENOMIC DNA]</scope>
</reference>
<evidence type="ECO:0000313" key="2">
    <source>
        <dbReference type="Proteomes" id="UP000762676"/>
    </source>
</evidence>
<sequence>MTASSFRKRLCYIVSLAKTRQSQPVIPTLRRANQVNGSTRDPRAESLSPDCTEARHCVVRAVVKVSQLLHNLDLHCRDRGVWARNRIEHSHGGNEHNPGLSKCDVVVRLEPRGVALASA</sequence>
<comment type="caution">
    <text evidence="1">The sequence shown here is derived from an EMBL/GenBank/DDBJ whole genome shotgun (WGS) entry which is preliminary data.</text>
</comment>
<dbReference type="EMBL" id="BMAT01001072">
    <property type="protein sequence ID" value="GFR79076.1"/>
    <property type="molecule type" value="Genomic_DNA"/>
</dbReference>
<dbReference type="Proteomes" id="UP000762676">
    <property type="component" value="Unassembled WGS sequence"/>
</dbReference>
<organism evidence="1 2">
    <name type="scientific">Elysia marginata</name>
    <dbReference type="NCBI Taxonomy" id="1093978"/>
    <lineage>
        <taxon>Eukaryota</taxon>
        <taxon>Metazoa</taxon>
        <taxon>Spiralia</taxon>
        <taxon>Lophotrochozoa</taxon>
        <taxon>Mollusca</taxon>
        <taxon>Gastropoda</taxon>
        <taxon>Heterobranchia</taxon>
        <taxon>Euthyneura</taxon>
        <taxon>Panpulmonata</taxon>
        <taxon>Sacoglossa</taxon>
        <taxon>Placobranchoidea</taxon>
        <taxon>Plakobranchidae</taxon>
        <taxon>Elysia</taxon>
    </lineage>
</organism>
<accession>A0AAV4G1I6</accession>
<proteinExistence type="predicted"/>
<evidence type="ECO:0000313" key="1">
    <source>
        <dbReference type="EMBL" id="GFR79076.1"/>
    </source>
</evidence>
<name>A0AAV4G1I6_9GAST</name>
<protein>
    <submittedName>
        <fullName evidence="1">Uncharacterized protein</fullName>
    </submittedName>
</protein>
<keyword evidence="2" id="KW-1185">Reference proteome</keyword>
<gene>
    <name evidence="1" type="ORF">ElyMa_000547300</name>
</gene>